<feature type="transmembrane region" description="Helical" evidence="1">
    <location>
        <begin position="77"/>
        <end position="94"/>
    </location>
</feature>
<keyword evidence="1" id="KW-0812">Transmembrane</keyword>
<dbReference type="Pfam" id="PF04246">
    <property type="entry name" value="RseC_MucC"/>
    <property type="match status" value="1"/>
</dbReference>
<evidence type="ECO:0000256" key="1">
    <source>
        <dbReference type="SAM" id="Phobius"/>
    </source>
</evidence>
<keyword evidence="1" id="KW-1133">Transmembrane helix</keyword>
<organism evidence="2 3">
    <name type="scientific">Syntrophus gentianae</name>
    <dbReference type="NCBI Taxonomy" id="43775"/>
    <lineage>
        <taxon>Bacteria</taxon>
        <taxon>Pseudomonadati</taxon>
        <taxon>Thermodesulfobacteriota</taxon>
        <taxon>Syntrophia</taxon>
        <taxon>Syntrophales</taxon>
        <taxon>Syntrophaceae</taxon>
        <taxon>Syntrophus</taxon>
    </lineage>
</organism>
<dbReference type="AlphaFoldDB" id="A0A1H7VSH9"/>
<reference evidence="2 3" key="1">
    <citation type="submission" date="2016-10" db="EMBL/GenBank/DDBJ databases">
        <authorList>
            <person name="de Groot N.N."/>
        </authorList>
    </citation>
    <scope>NUCLEOTIDE SEQUENCE [LARGE SCALE GENOMIC DNA]</scope>
    <source>
        <strain evidence="2 3">DSM 8423</strain>
    </source>
</reference>
<keyword evidence="3" id="KW-1185">Reference proteome</keyword>
<protein>
    <submittedName>
        <fullName evidence="2">Positive regulator of sigma(E), RseC/MucC</fullName>
    </submittedName>
</protein>
<name>A0A1H7VSH9_9BACT</name>
<dbReference type="EMBL" id="FOBS01000004">
    <property type="protein sequence ID" value="SEM12004.1"/>
    <property type="molecule type" value="Genomic_DNA"/>
</dbReference>
<feature type="transmembrane region" description="Helical" evidence="1">
    <location>
        <begin position="100"/>
        <end position="117"/>
    </location>
</feature>
<dbReference type="RefSeq" id="WP_093882512.1">
    <property type="nucleotide sequence ID" value="NZ_FOBS01000004.1"/>
</dbReference>
<gene>
    <name evidence="2" type="ORF">SAMN04489760_104159</name>
</gene>
<keyword evidence="1" id="KW-0472">Membrane</keyword>
<accession>A0A1H7VSH9</accession>
<evidence type="ECO:0000313" key="2">
    <source>
        <dbReference type="EMBL" id="SEM12004.1"/>
    </source>
</evidence>
<dbReference type="STRING" id="43775.SAMN04489760_104159"/>
<evidence type="ECO:0000313" key="3">
    <source>
        <dbReference type="Proteomes" id="UP000198744"/>
    </source>
</evidence>
<proteinExistence type="predicted"/>
<dbReference type="Proteomes" id="UP000198744">
    <property type="component" value="Unassembled WGS sequence"/>
</dbReference>
<dbReference type="OrthoDB" id="5514770at2"/>
<sequence length="168" mass="17599">MAQYEAVVASLLPNGRAEIVIRPDKPGIPDAQEIARRVCHCATDNSIVRTEALNRAGASVGDLVSVSRKPYAVLKNVFTLIGLPLMGAIAGGLLGSRLGIAVLAGALLGILLGVWSYRRGSAENMPVIDAVIQSRDKFTDIFSGQAGAGGKEPSGCQVGCDRCNPWQL</sequence>